<dbReference type="PROSITE" id="PS50113">
    <property type="entry name" value="PAC"/>
    <property type="match status" value="1"/>
</dbReference>
<reference evidence="5 6" key="1">
    <citation type="submission" date="2019-12" db="EMBL/GenBank/DDBJ databases">
        <title>Novel species isolated from a subtropical stream in China.</title>
        <authorList>
            <person name="Lu H."/>
        </authorList>
    </citation>
    <scope>NUCLEOTIDE SEQUENCE [LARGE SCALE GENOMIC DNA]</scope>
    <source>
        <strain evidence="5 6">FT127W</strain>
    </source>
</reference>
<evidence type="ECO:0000313" key="6">
    <source>
        <dbReference type="Proteomes" id="UP000450676"/>
    </source>
</evidence>
<feature type="domain" description="PAC" evidence="2">
    <location>
        <begin position="183"/>
        <end position="235"/>
    </location>
</feature>
<dbReference type="InterPro" id="IPR001633">
    <property type="entry name" value="EAL_dom"/>
</dbReference>
<dbReference type="InterPro" id="IPR000160">
    <property type="entry name" value="GGDEF_dom"/>
</dbReference>
<evidence type="ECO:0000259" key="3">
    <source>
        <dbReference type="PROSITE" id="PS50883"/>
    </source>
</evidence>
<dbReference type="InterPro" id="IPR052155">
    <property type="entry name" value="Biofilm_reg_signaling"/>
</dbReference>
<protein>
    <submittedName>
        <fullName evidence="5">EAL domain-containing protein</fullName>
    </submittedName>
</protein>
<dbReference type="InterPro" id="IPR000014">
    <property type="entry name" value="PAS"/>
</dbReference>
<dbReference type="Pfam" id="PF08448">
    <property type="entry name" value="PAS_4"/>
    <property type="match status" value="1"/>
</dbReference>
<dbReference type="CDD" id="cd01949">
    <property type="entry name" value="GGDEF"/>
    <property type="match status" value="1"/>
</dbReference>
<feature type="domain" description="EAL" evidence="3">
    <location>
        <begin position="415"/>
        <end position="669"/>
    </location>
</feature>
<gene>
    <name evidence="5" type="ORF">GTP77_14940</name>
</gene>
<dbReference type="SUPFAM" id="SSF141868">
    <property type="entry name" value="EAL domain-like"/>
    <property type="match status" value="1"/>
</dbReference>
<accession>A0A7X4HDM6</accession>
<dbReference type="Gene3D" id="3.20.20.450">
    <property type="entry name" value="EAL domain"/>
    <property type="match status" value="1"/>
</dbReference>
<organism evidence="5 6">
    <name type="scientific">Pseudoduganella aquatica</name>
    <dbReference type="NCBI Taxonomy" id="2660641"/>
    <lineage>
        <taxon>Bacteria</taxon>
        <taxon>Pseudomonadati</taxon>
        <taxon>Pseudomonadota</taxon>
        <taxon>Betaproteobacteria</taxon>
        <taxon>Burkholderiales</taxon>
        <taxon>Oxalobacteraceae</taxon>
        <taxon>Telluria group</taxon>
        <taxon>Pseudoduganella</taxon>
    </lineage>
</organism>
<dbReference type="SUPFAM" id="SSF55785">
    <property type="entry name" value="PYP-like sensor domain (PAS domain)"/>
    <property type="match status" value="2"/>
</dbReference>
<dbReference type="InterPro" id="IPR029787">
    <property type="entry name" value="Nucleotide_cyclase"/>
</dbReference>
<dbReference type="PROSITE" id="PS50883">
    <property type="entry name" value="EAL"/>
    <property type="match status" value="1"/>
</dbReference>
<dbReference type="SMART" id="SM00267">
    <property type="entry name" value="GGDEF"/>
    <property type="match status" value="1"/>
</dbReference>
<keyword evidence="6" id="KW-1185">Reference proteome</keyword>
<evidence type="ECO:0000259" key="1">
    <source>
        <dbReference type="PROSITE" id="PS50112"/>
    </source>
</evidence>
<evidence type="ECO:0000259" key="4">
    <source>
        <dbReference type="PROSITE" id="PS50887"/>
    </source>
</evidence>
<dbReference type="PROSITE" id="PS50112">
    <property type="entry name" value="PAS"/>
    <property type="match status" value="1"/>
</dbReference>
<feature type="domain" description="GGDEF" evidence="4">
    <location>
        <begin position="267"/>
        <end position="406"/>
    </location>
</feature>
<dbReference type="PANTHER" id="PTHR44757:SF2">
    <property type="entry name" value="BIOFILM ARCHITECTURE MAINTENANCE PROTEIN MBAA"/>
    <property type="match status" value="1"/>
</dbReference>
<dbReference type="Gene3D" id="3.30.70.270">
    <property type="match status" value="1"/>
</dbReference>
<dbReference type="NCBIfam" id="TIGR00229">
    <property type="entry name" value="sensory_box"/>
    <property type="match status" value="1"/>
</dbReference>
<dbReference type="Pfam" id="PF00990">
    <property type="entry name" value="GGDEF"/>
    <property type="match status" value="1"/>
</dbReference>
<dbReference type="InterPro" id="IPR001610">
    <property type="entry name" value="PAC"/>
</dbReference>
<feature type="domain" description="PAS" evidence="1">
    <location>
        <begin position="108"/>
        <end position="154"/>
    </location>
</feature>
<dbReference type="AlphaFoldDB" id="A0A7X4HDM6"/>
<dbReference type="Pfam" id="PF00563">
    <property type="entry name" value="EAL"/>
    <property type="match status" value="1"/>
</dbReference>
<dbReference type="CDD" id="cd00130">
    <property type="entry name" value="PAS"/>
    <property type="match status" value="1"/>
</dbReference>
<dbReference type="Gene3D" id="3.30.450.20">
    <property type="entry name" value="PAS domain"/>
    <property type="match status" value="2"/>
</dbReference>
<name>A0A7X4HDM6_9BURK</name>
<dbReference type="PANTHER" id="PTHR44757">
    <property type="entry name" value="DIGUANYLATE CYCLASE DGCP"/>
    <property type="match status" value="1"/>
</dbReference>
<dbReference type="Pfam" id="PF13426">
    <property type="entry name" value="PAS_9"/>
    <property type="match status" value="1"/>
</dbReference>
<comment type="caution">
    <text evidence="5">The sequence shown here is derived from an EMBL/GenBank/DDBJ whole genome shotgun (WGS) entry which is preliminary data.</text>
</comment>
<dbReference type="SMART" id="SM00086">
    <property type="entry name" value="PAC"/>
    <property type="match status" value="2"/>
</dbReference>
<dbReference type="InterPro" id="IPR043128">
    <property type="entry name" value="Rev_trsase/Diguanyl_cyclase"/>
</dbReference>
<evidence type="ECO:0000259" key="2">
    <source>
        <dbReference type="PROSITE" id="PS50113"/>
    </source>
</evidence>
<dbReference type="InterPro" id="IPR035965">
    <property type="entry name" value="PAS-like_dom_sf"/>
</dbReference>
<dbReference type="CDD" id="cd01948">
    <property type="entry name" value="EAL"/>
    <property type="match status" value="1"/>
</dbReference>
<evidence type="ECO:0000313" key="5">
    <source>
        <dbReference type="EMBL" id="MYN08632.1"/>
    </source>
</evidence>
<dbReference type="PROSITE" id="PS50887">
    <property type="entry name" value="GGDEF"/>
    <property type="match status" value="1"/>
</dbReference>
<dbReference type="EMBL" id="WWCU01000015">
    <property type="protein sequence ID" value="MYN08632.1"/>
    <property type="molecule type" value="Genomic_DNA"/>
</dbReference>
<dbReference type="FunFam" id="3.20.20.450:FF:000001">
    <property type="entry name" value="Cyclic di-GMP phosphodiesterase yahA"/>
    <property type="match status" value="1"/>
</dbReference>
<dbReference type="InterPro" id="IPR035919">
    <property type="entry name" value="EAL_sf"/>
</dbReference>
<dbReference type="InterPro" id="IPR013656">
    <property type="entry name" value="PAS_4"/>
</dbReference>
<dbReference type="SMART" id="SM00052">
    <property type="entry name" value="EAL"/>
    <property type="match status" value="1"/>
</dbReference>
<dbReference type="SUPFAM" id="SSF55073">
    <property type="entry name" value="Nucleotide cyclase"/>
    <property type="match status" value="1"/>
</dbReference>
<dbReference type="Proteomes" id="UP000450676">
    <property type="component" value="Unassembled WGS sequence"/>
</dbReference>
<proteinExistence type="predicted"/>
<sequence length="673" mass="73544">MDPAYSLAASALLDALPEEIAVLGPDGSALAVNRAWRAHAGRHAAARSAEAHEGIEAVLAGAKARFETEYRLQTEEGERWFSICATPLDAEWRGAVVAHADITARRQSEAKLRIAAIAFDSPEGMMVTDAAGVILQVNQSFTRITGYTSAEVVGHKPCVLSSGRHDAEFYRAMWSAIGMHGRWQGEIWNRRKNGEVYPELLNIAAVRDAGGAVTHYVASLSDITLSKAASDEIKNLAFYDPLTHLPNRRMLVERLAQALPAAYTSGHCGALMLIDLDNFKTINETLGHSKGDMLLQQAAARLHACLRQGDTVARLGGDEFVVLIEGLSGQPREAAARSEALAAKLAAALNRPYTLGAHQCHSTPSIGITLFHAGLRQQPEELLMQADIAMYQAKEAGRNGMRFFDQSMQDSISERAQLERELRHAIDTQQFELYYQVQVDHLKHPLGAEALIRWIQPDGGAVSPARFIPLAEESGQILALGQWVLESACAQLRAWQSEPAMSELAVAVNVSARQFHQPDFCEQVRSVLRRYGVDPGLLKLELTEGVLLENMEDTIASMQALRELGVRFALDDFGTGYSSLQYLKRLPLDQLKIDQSFVRDLASDGNDQAIVRTIIAMARSLNLDVIAEGVETDAQCALLGQLGCQSYQGYLFGKPMPAPALPELIRSGFLSAI</sequence>
<dbReference type="InterPro" id="IPR000700">
    <property type="entry name" value="PAS-assoc_C"/>
</dbReference>
<dbReference type="SMART" id="SM00091">
    <property type="entry name" value="PAS"/>
    <property type="match status" value="1"/>
</dbReference>
<dbReference type="NCBIfam" id="TIGR00254">
    <property type="entry name" value="GGDEF"/>
    <property type="match status" value="1"/>
</dbReference>